<dbReference type="InterPro" id="IPR027267">
    <property type="entry name" value="AH/BAR_dom_sf"/>
</dbReference>
<evidence type="ECO:0000313" key="5">
    <source>
        <dbReference type="Proteomes" id="UP001152797"/>
    </source>
</evidence>
<evidence type="ECO:0000313" key="4">
    <source>
        <dbReference type="EMBL" id="CAL4765724.1"/>
    </source>
</evidence>
<name>A0A9P1FLH3_9DINO</name>
<dbReference type="EMBL" id="CAMXCT020000409">
    <property type="protein sequence ID" value="CAL1131787.1"/>
    <property type="molecule type" value="Genomic_DNA"/>
</dbReference>
<sequence>MLAAAPIPLFDPLSRFYGHGTPGSHAIERLCAQLNDFSSRSKDQESGLDLLQARLQTMSERNKAAHQSFGARDIAWSSQDHYVKKVEKLKEQIAKSGTSHALVQKLNRNEQKKHDSQQEFAHHTGETGRQVSEALENRWQEIGEVVAQLCQYYISIFQAWRQSP</sequence>
<organism evidence="2">
    <name type="scientific">Cladocopium goreaui</name>
    <dbReference type="NCBI Taxonomy" id="2562237"/>
    <lineage>
        <taxon>Eukaryota</taxon>
        <taxon>Sar</taxon>
        <taxon>Alveolata</taxon>
        <taxon>Dinophyceae</taxon>
        <taxon>Suessiales</taxon>
        <taxon>Symbiodiniaceae</taxon>
        <taxon>Cladocopium</taxon>
    </lineage>
</organism>
<feature type="compositionally biased region" description="Basic and acidic residues" evidence="1">
    <location>
        <begin position="110"/>
        <end position="126"/>
    </location>
</feature>
<evidence type="ECO:0000256" key="1">
    <source>
        <dbReference type="SAM" id="MobiDB-lite"/>
    </source>
</evidence>
<evidence type="ECO:0000313" key="2">
    <source>
        <dbReference type="EMBL" id="CAI3978412.1"/>
    </source>
</evidence>
<dbReference type="Gene3D" id="1.20.1270.60">
    <property type="entry name" value="Arfaptin homology (AH) domain/BAR domain"/>
    <property type="match status" value="1"/>
</dbReference>
<accession>A0A9P1FLH3</accession>
<dbReference type="AlphaFoldDB" id="A0A9P1FLH3"/>
<dbReference type="Proteomes" id="UP001152797">
    <property type="component" value="Unassembled WGS sequence"/>
</dbReference>
<dbReference type="EMBL" id="CAMXCT030000409">
    <property type="protein sequence ID" value="CAL4765724.1"/>
    <property type="molecule type" value="Genomic_DNA"/>
</dbReference>
<feature type="region of interest" description="Disordered" evidence="1">
    <location>
        <begin position="110"/>
        <end position="131"/>
    </location>
</feature>
<reference evidence="2" key="1">
    <citation type="submission" date="2022-10" db="EMBL/GenBank/DDBJ databases">
        <authorList>
            <person name="Chen Y."/>
            <person name="Dougan E. K."/>
            <person name="Chan C."/>
            <person name="Rhodes N."/>
            <person name="Thang M."/>
        </authorList>
    </citation>
    <scope>NUCLEOTIDE SEQUENCE</scope>
</reference>
<reference evidence="3" key="2">
    <citation type="submission" date="2024-04" db="EMBL/GenBank/DDBJ databases">
        <authorList>
            <person name="Chen Y."/>
            <person name="Shah S."/>
            <person name="Dougan E. K."/>
            <person name="Thang M."/>
            <person name="Chan C."/>
        </authorList>
    </citation>
    <scope>NUCLEOTIDE SEQUENCE [LARGE SCALE GENOMIC DNA]</scope>
</reference>
<gene>
    <name evidence="2" type="ORF">C1SCF055_LOCUS6465</name>
</gene>
<proteinExistence type="predicted"/>
<dbReference type="EMBL" id="CAMXCT010000409">
    <property type="protein sequence ID" value="CAI3978412.1"/>
    <property type="molecule type" value="Genomic_DNA"/>
</dbReference>
<keyword evidence="5" id="KW-1185">Reference proteome</keyword>
<comment type="caution">
    <text evidence="2">The sequence shown here is derived from an EMBL/GenBank/DDBJ whole genome shotgun (WGS) entry which is preliminary data.</text>
</comment>
<evidence type="ECO:0000313" key="3">
    <source>
        <dbReference type="EMBL" id="CAL1131787.1"/>
    </source>
</evidence>
<protein>
    <submittedName>
        <fullName evidence="4">Reticulocyte-binding protein 2-like a</fullName>
    </submittedName>
</protein>
<dbReference type="OrthoDB" id="413544at2759"/>